<feature type="region of interest" description="Disordered" evidence="1">
    <location>
        <begin position="355"/>
        <end position="453"/>
    </location>
</feature>
<feature type="compositionally biased region" description="Polar residues" evidence="1">
    <location>
        <begin position="121"/>
        <end position="132"/>
    </location>
</feature>
<feature type="compositionally biased region" description="Polar residues" evidence="1">
    <location>
        <begin position="410"/>
        <end position="423"/>
    </location>
</feature>
<feature type="compositionally biased region" description="Basic residues" evidence="1">
    <location>
        <begin position="135"/>
        <end position="148"/>
    </location>
</feature>
<dbReference type="RefSeq" id="XP_069303072.1">
    <property type="nucleotide sequence ID" value="XM_069455141.1"/>
</dbReference>
<evidence type="ECO:0000313" key="2">
    <source>
        <dbReference type="EMBL" id="KAL1792488.1"/>
    </source>
</evidence>
<feature type="compositionally biased region" description="Low complexity" evidence="1">
    <location>
        <begin position="424"/>
        <end position="440"/>
    </location>
</feature>
<dbReference type="EMBL" id="JBHGVX010000009">
    <property type="protein sequence ID" value="KAL1792488.1"/>
    <property type="molecule type" value="Genomic_DNA"/>
</dbReference>
<protein>
    <submittedName>
        <fullName evidence="2">Uncharacterized protein</fullName>
    </submittedName>
</protein>
<organism evidence="2 3">
    <name type="scientific">Alternaria dauci</name>
    <dbReference type="NCBI Taxonomy" id="48095"/>
    <lineage>
        <taxon>Eukaryota</taxon>
        <taxon>Fungi</taxon>
        <taxon>Dikarya</taxon>
        <taxon>Ascomycota</taxon>
        <taxon>Pezizomycotina</taxon>
        <taxon>Dothideomycetes</taxon>
        <taxon>Pleosporomycetidae</taxon>
        <taxon>Pleosporales</taxon>
        <taxon>Pleosporineae</taxon>
        <taxon>Pleosporaceae</taxon>
        <taxon>Alternaria</taxon>
        <taxon>Alternaria sect. Porri</taxon>
    </lineage>
</organism>
<evidence type="ECO:0000256" key="1">
    <source>
        <dbReference type="SAM" id="MobiDB-lite"/>
    </source>
</evidence>
<feature type="compositionally biased region" description="Low complexity" evidence="1">
    <location>
        <begin position="385"/>
        <end position="402"/>
    </location>
</feature>
<proteinExistence type="predicted"/>
<feature type="compositionally biased region" description="Polar residues" evidence="1">
    <location>
        <begin position="444"/>
        <end position="453"/>
    </location>
</feature>
<dbReference type="Proteomes" id="UP001578633">
    <property type="component" value="Chromosome 9"/>
</dbReference>
<feature type="compositionally biased region" description="Polar residues" evidence="1">
    <location>
        <begin position="185"/>
        <end position="198"/>
    </location>
</feature>
<feature type="region of interest" description="Disordered" evidence="1">
    <location>
        <begin position="88"/>
        <end position="262"/>
    </location>
</feature>
<name>A0ABR3U7L7_9PLEO</name>
<keyword evidence="3" id="KW-1185">Reference proteome</keyword>
<feature type="compositionally biased region" description="Low complexity" evidence="1">
    <location>
        <begin position="245"/>
        <end position="262"/>
    </location>
</feature>
<evidence type="ECO:0000313" key="3">
    <source>
        <dbReference type="Proteomes" id="UP001578633"/>
    </source>
</evidence>
<gene>
    <name evidence="2" type="ORF">ACET3X_008995</name>
</gene>
<comment type="caution">
    <text evidence="2">The sequence shown here is derived from an EMBL/GenBank/DDBJ whole genome shotgun (WGS) entry which is preliminary data.</text>
</comment>
<feature type="compositionally biased region" description="Low complexity" evidence="1">
    <location>
        <begin position="149"/>
        <end position="176"/>
    </location>
</feature>
<sequence>MPFHDREWEELQRDCDIFPAYSDFIFGPDERLVVTQEPGLHPMIYPTGPFAPIRYTNSMPSRSWSYKTTEGIEKSKRVAAQWLLAGQNEPSHSDTSGLNSGRVTPGLGVGSQIGNPLNPLLPTQSDSTVSEKTTTRRKALNTSQRRRQSQTQVPSSPLQQQQPVRTTRQQMHTRTTPVIRRSDLEPQQPSFLRSSPTTDIDENPAHMGSHQKPDMLSPLSLQPTMLPPPADLSQQQSQRAPGLRNNLPPNSAPNASPELSQQSSLLQPNDLIHHPCYTYFKPAQRSELARVLSDCWNAARNPVGDDALKAKAISDIRNITMMVNNSFPSVQAAMDMQQQRVQQPQMHVASVKLQTDHMQRIQQRQPTLHTLSGDAHSQPQPGVWSPQPTQSSPSHSFQQPASEEPYYSIPQASPQMQLPQQSTTQGVQTHHQPQQQAQGPFEQRPTQNSPQNPAQLYANINRYIPRFWQCYLIVQNTSQPMQYREEANQWMLNFKDNLPIEGRAYFVQVMKRVLLEHRQGRDALAFLKMANPESDSSGGNESKQTGM</sequence>
<feature type="compositionally biased region" description="Polar residues" evidence="1">
    <location>
        <begin position="88"/>
        <end position="102"/>
    </location>
</feature>
<accession>A0ABR3U7L7</accession>
<feature type="compositionally biased region" description="Polar residues" evidence="1">
    <location>
        <begin position="360"/>
        <end position="380"/>
    </location>
</feature>
<dbReference type="GeneID" id="96089317"/>
<reference evidence="2 3" key="1">
    <citation type="submission" date="2024-09" db="EMBL/GenBank/DDBJ databases">
        <title>T2T genomes of carrot and Alternaria dauci and their utility for understanding host-pathogen interaction during carrot leaf blight disease.</title>
        <authorList>
            <person name="Liu W."/>
            <person name="Xu S."/>
            <person name="Ou C."/>
            <person name="Liu X."/>
            <person name="Zhuang F."/>
            <person name="Deng X.W."/>
        </authorList>
    </citation>
    <scope>NUCLEOTIDE SEQUENCE [LARGE SCALE GENOMIC DNA]</scope>
    <source>
        <strain evidence="2 3">A2016</strain>
    </source>
</reference>